<feature type="domain" description="VTT" evidence="3">
    <location>
        <begin position="34"/>
        <end position="146"/>
    </location>
</feature>
<reference evidence="4 5" key="1">
    <citation type="journal article" date="2016" name="Int. J. Syst. Evol. Microbiol.">
        <title>Desulfotomaculum ferrireducens sp. nov., a moderately thermophilic sulfate-reducing and dissimilatory Fe(III)-reducing bacterium isolated from compost.</title>
        <authorList>
            <person name="Yang G."/>
            <person name="Guo J."/>
            <person name="Zhuang L."/>
            <person name="Yuan Y."/>
            <person name="Zhou S."/>
        </authorList>
    </citation>
    <scope>NUCLEOTIDE SEQUENCE [LARGE SCALE GENOMIC DNA]</scope>
    <source>
        <strain evidence="4 5">GSS09</strain>
    </source>
</reference>
<evidence type="ECO:0000259" key="3">
    <source>
        <dbReference type="Pfam" id="PF09335"/>
    </source>
</evidence>
<dbReference type="RefSeq" id="WP_077713945.1">
    <property type="nucleotide sequence ID" value="NZ_CP019698.1"/>
</dbReference>
<evidence type="ECO:0000313" key="5">
    <source>
        <dbReference type="Proteomes" id="UP000189464"/>
    </source>
</evidence>
<gene>
    <name evidence="4" type="ORF">B0537_07365</name>
</gene>
<protein>
    <recommendedName>
        <fullName evidence="3">VTT domain-containing protein</fullName>
    </recommendedName>
</protein>
<accession>A0A1S6IVW8</accession>
<dbReference type="Pfam" id="PF09335">
    <property type="entry name" value="VTT_dom"/>
    <property type="match status" value="1"/>
</dbReference>
<comment type="similarity">
    <text evidence="1">Belongs to the DedA family.</text>
</comment>
<sequence>MGDGLVQNGYEFFNQYGEIGLFIWSFIESSFFPVPPDVLLIAMSLSNPAMSLWYAGITTIASLLGGILGYVIGAKAGRPLLQRLVSHQRIEKINQLFHRYGGWAVGIAGFTPIPYKIFTISAGVFGINLKVFIIASALSRGARFFLEGLIIFYLGETAKSFLENYFEVITILVSIIIVLLFLLLRKKGTKK</sequence>
<keyword evidence="2" id="KW-0472">Membrane</keyword>
<dbReference type="OrthoDB" id="9789113at2"/>
<keyword evidence="2" id="KW-1133">Transmembrane helix</keyword>
<organism evidence="4 5">
    <name type="scientific">Desulforamulus ferrireducens</name>
    <dbReference type="NCBI Taxonomy" id="1833852"/>
    <lineage>
        <taxon>Bacteria</taxon>
        <taxon>Bacillati</taxon>
        <taxon>Bacillota</taxon>
        <taxon>Clostridia</taxon>
        <taxon>Eubacteriales</taxon>
        <taxon>Peptococcaceae</taxon>
        <taxon>Desulforamulus</taxon>
    </lineage>
</organism>
<dbReference type="PANTHER" id="PTHR42709:SF11">
    <property type="entry name" value="DEDA FAMILY PROTEIN"/>
    <property type="match status" value="1"/>
</dbReference>
<dbReference type="AlphaFoldDB" id="A0A1S6IVW8"/>
<dbReference type="Proteomes" id="UP000189464">
    <property type="component" value="Chromosome"/>
</dbReference>
<dbReference type="STRING" id="1833852.B0537_07365"/>
<dbReference type="GO" id="GO:0005886">
    <property type="term" value="C:plasma membrane"/>
    <property type="evidence" value="ECO:0007669"/>
    <property type="project" value="TreeGrafter"/>
</dbReference>
<dbReference type="EMBL" id="CP019698">
    <property type="protein sequence ID" value="AQS58918.1"/>
    <property type="molecule type" value="Genomic_DNA"/>
</dbReference>
<dbReference type="PANTHER" id="PTHR42709">
    <property type="entry name" value="ALKALINE PHOSPHATASE LIKE PROTEIN"/>
    <property type="match status" value="1"/>
</dbReference>
<dbReference type="KEGG" id="dfg:B0537_07365"/>
<evidence type="ECO:0000256" key="1">
    <source>
        <dbReference type="ARBA" id="ARBA00010792"/>
    </source>
</evidence>
<dbReference type="InterPro" id="IPR051311">
    <property type="entry name" value="DedA_domain"/>
</dbReference>
<dbReference type="InterPro" id="IPR032816">
    <property type="entry name" value="VTT_dom"/>
</dbReference>
<proteinExistence type="inferred from homology"/>
<keyword evidence="2" id="KW-0812">Transmembrane</keyword>
<name>A0A1S6IVW8_9FIRM</name>
<feature type="transmembrane region" description="Helical" evidence="2">
    <location>
        <begin position="52"/>
        <end position="73"/>
    </location>
</feature>
<keyword evidence="5" id="KW-1185">Reference proteome</keyword>
<evidence type="ECO:0000313" key="4">
    <source>
        <dbReference type="EMBL" id="AQS58918.1"/>
    </source>
</evidence>
<evidence type="ECO:0000256" key="2">
    <source>
        <dbReference type="SAM" id="Phobius"/>
    </source>
</evidence>
<feature type="transmembrane region" description="Helical" evidence="2">
    <location>
        <begin position="165"/>
        <end position="184"/>
    </location>
</feature>